<feature type="transmembrane region" description="Helical" evidence="1">
    <location>
        <begin position="17"/>
        <end position="34"/>
    </location>
</feature>
<dbReference type="SUPFAM" id="SSF53649">
    <property type="entry name" value="Alkaline phosphatase-like"/>
    <property type="match status" value="1"/>
</dbReference>
<accession>A0A2S1SKV8</accession>
<feature type="transmembrane region" description="Helical" evidence="1">
    <location>
        <begin position="129"/>
        <end position="149"/>
    </location>
</feature>
<dbReference type="Proteomes" id="UP000244937">
    <property type="component" value="Chromosome"/>
</dbReference>
<gene>
    <name evidence="2" type="ORF">HYN49_14510</name>
</gene>
<keyword evidence="3" id="KW-1185">Reference proteome</keyword>
<dbReference type="OrthoDB" id="1398489at2"/>
<evidence type="ECO:0000313" key="2">
    <source>
        <dbReference type="EMBL" id="AWI27019.1"/>
    </source>
</evidence>
<organism evidence="2 3">
    <name type="scientific">Flavobacterium pallidum</name>
    <dbReference type="NCBI Taxonomy" id="2172098"/>
    <lineage>
        <taxon>Bacteria</taxon>
        <taxon>Pseudomonadati</taxon>
        <taxon>Bacteroidota</taxon>
        <taxon>Flavobacteriia</taxon>
        <taxon>Flavobacteriales</taxon>
        <taxon>Flavobacteriaceae</taxon>
        <taxon>Flavobacterium</taxon>
    </lineage>
</organism>
<dbReference type="Gene3D" id="3.40.720.10">
    <property type="entry name" value="Alkaline Phosphatase, subunit A"/>
    <property type="match status" value="1"/>
</dbReference>
<protein>
    <recommendedName>
        <fullName evidence="4">Sulfatase N-terminal domain-containing protein</fullName>
    </recommendedName>
</protein>
<keyword evidence="1" id="KW-1133">Transmembrane helix</keyword>
<feature type="transmembrane region" description="Helical" evidence="1">
    <location>
        <begin position="81"/>
        <end position="100"/>
    </location>
</feature>
<evidence type="ECO:0000313" key="3">
    <source>
        <dbReference type="Proteomes" id="UP000244937"/>
    </source>
</evidence>
<dbReference type="KEGG" id="fpal:HYN49_14510"/>
<keyword evidence="1" id="KW-0472">Membrane</keyword>
<keyword evidence="1" id="KW-0812">Transmembrane</keyword>
<proteinExistence type="predicted"/>
<sequence length="483" mass="55915">MGFGKSIKEFVNSDKDYPVLTGFLAGFYPLLFFYDANYESINSIQHLAFFAGLFLILPSLSVYAAYKLVSRFSKTKPYKRHLLFILVIEIAAAFLSQVQYLTLKKKILLALLIVLVLLSKKLHDHYKKVLVFMMLLCIFPAVNVVNTFLSKQFVDTKAWMRQPDHVKNVKFVQKPNVYFIEPDGYTGSDAMADVPYKYHDTMYDYLKLQSFTVYEKTISNYPASLASNASMLGMKHHYLGKILSSPFEMQDARNIISADNPVVEIFRKNDYKTFFIVEDEYFQKNFSRGQYDYYNIQNSEIPFFSDDNSVKKDVYRDLEKCIAAERNSAQPKFYFVEKLLPHHIAFDGSGVANERKSYLDDIETCNKWLKKTISMIGKNDPNAIILIVGDHGGWVGIENNRQMFSTKDPKLLRSIFSNLIAIKWHDKAHVKYDAKLRSNVNIFRVLFACLGQDATLLQNLQPDEAYHIRQHSFSKKPEKVLER</sequence>
<evidence type="ECO:0008006" key="4">
    <source>
        <dbReference type="Google" id="ProtNLM"/>
    </source>
</evidence>
<name>A0A2S1SKV8_9FLAO</name>
<dbReference type="EMBL" id="CP029187">
    <property type="protein sequence ID" value="AWI27019.1"/>
    <property type="molecule type" value="Genomic_DNA"/>
</dbReference>
<dbReference type="AlphaFoldDB" id="A0A2S1SKV8"/>
<feature type="transmembrane region" description="Helical" evidence="1">
    <location>
        <begin position="46"/>
        <end position="69"/>
    </location>
</feature>
<dbReference type="InterPro" id="IPR017850">
    <property type="entry name" value="Alkaline_phosphatase_core_sf"/>
</dbReference>
<reference evidence="2 3" key="1">
    <citation type="submission" date="2018-05" db="EMBL/GenBank/DDBJ databases">
        <title>Genome sequencing of Flavobacterium sp. HYN0049.</title>
        <authorList>
            <person name="Yi H."/>
            <person name="Baek C."/>
        </authorList>
    </citation>
    <scope>NUCLEOTIDE SEQUENCE [LARGE SCALE GENOMIC DNA]</scope>
    <source>
        <strain evidence="2 3">HYN0049</strain>
    </source>
</reference>
<evidence type="ECO:0000256" key="1">
    <source>
        <dbReference type="SAM" id="Phobius"/>
    </source>
</evidence>
<dbReference type="RefSeq" id="WP_108904790.1">
    <property type="nucleotide sequence ID" value="NZ_CP029187.1"/>
</dbReference>